<name>A0A1Z4JGQ5_LEPBY</name>
<reference evidence="1 2" key="1">
    <citation type="submission" date="2017-06" db="EMBL/GenBank/DDBJ databases">
        <title>Genome sequencing of cyanobaciteial culture collection at National Institute for Environmental Studies (NIES).</title>
        <authorList>
            <person name="Hirose Y."/>
            <person name="Shimura Y."/>
            <person name="Fujisawa T."/>
            <person name="Nakamura Y."/>
            <person name="Kawachi M."/>
        </authorList>
    </citation>
    <scope>NUCLEOTIDE SEQUENCE [LARGE SCALE GENOMIC DNA]</scope>
    <source>
        <strain evidence="1 2">NIES-2135</strain>
    </source>
</reference>
<sequence>MIHWLQPYLLRIDRTKAESDGATLLISDLLTSRKIEHEINYGICHRHMPSGNPKTTLPHFWINLPNFERIDIRARSHFGSEPEVPHGVFLPADYPSIEYQVRGSLKPRELLSSEVRSLMSGSRTTEHHRWFEALRKGLLQEWLKAREVEPSCR</sequence>
<dbReference type="Proteomes" id="UP000217895">
    <property type="component" value="Chromosome"/>
</dbReference>
<dbReference type="EMBL" id="AP018203">
    <property type="protein sequence ID" value="BAY55900.1"/>
    <property type="molecule type" value="Genomic_DNA"/>
</dbReference>
<evidence type="ECO:0000313" key="2">
    <source>
        <dbReference type="Proteomes" id="UP000217895"/>
    </source>
</evidence>
<evidence type="ECO:0000313" key="1">
    <source>
        <dbReference type="EMBL" id="BAY55900.1"/>
    </source>
</evidence>
<keyword evidence="2" id="KW-1185">Reference proteome</keyword>
<protein>
    <submittedName>
        <fullName evidence="1">Uncharacterized protein</fullName>
    </submittedName>
</protein>
<accession>A0A1Z4JGQ5</accession>
<proteinExistence type="predicted"/>
<gene>
    <name evidence="1" type="ORF">NIES2135_27250</name>
</gene>
<organism evidence="1 2">
    <name type="scientific">Leptolyngbya boryana NIES-2135</name>
    <dbReference type="NCBI Taxonomy" id="1973484"/>
    <lineage>
        <taxon>Bacteria</taxon>
        <taxon>Bacillati</taxon>
        <taxon>Cyanobacteriota</taxon>
        <taxon>Cyanophyceae</taxon>
        <taxon>Leptolyngbyales</taxon>
        <taxon>Leptolyngbyaceae</taxon>
        <taxon>Leptolyngbya group</taxon>
        <taxon>Leptolyngbya</taxon>
    </lineage>
</organism>
<dbReference type="AlphaFoldDB" id="A0A1Z4JGQ5"/>